<reference evidence="4" key="1">
    <citation type="submission" date="2025-08" db="UniProtKB">
        <authorList>
            <consortium name="RefSeq"/>
        </authorList>
    </citation>
    <scope>IDENTIFICATION</scope>
    <source>
        <tissue evidence="4">Whole Larva</tissue>
    </source>
</reference>
<dbReference type="RefSeq" id="XP_017774877.1">
    <property type="nucleotide sequence ID" value="XM_017919388.1"/>
</dbReference>
<evidence type="ECO:0000256" key="1">
    <source>
        <dbReference type="SAM" id="Phobius"/>
    </source>
</evidence>
<sequence length="242" mass="27069">MASRITNNFMNHILQWVHPKSQERNLISAAFHMITITLISMSMVELKWFSIYGGVCASYLTLSQFFWFGYTDNNIASPEFDCINSTIVNMMRIIILLCFMAIIFSLAGFFLDVIGPKSYLYFFIRKYALASTFTVMWIMAIISTCYYVAVLLEDSLDDLYPKIDTSVTYGYGFYLITATGGVAVIGTFCTLILMHTSSPELYSGGDGSDDACLIDGFEEGFEAFNSPAPPPPYNVPPPPYAP</sequence>
<organism evidence="3 4">
    <name type="scientific">Nicrophorus vespilloides</name>
    <name type="common">Boreal carrion beetle</name>
    <dbReference type="NCBI Taxonomy" id="110193"/>
    <lineage>
        <taxon>Eukaryota</taxon>
        <taxon>Metazoa</taxon>
        <taxon>Ecdysozoa</taxon>
        <taxon>Arthropoda</taxon>
        <taxon>Hexapoda</taxon>
        <taxon>Insecta</taxon>
        <taxon>Pterygota</taxon>
        <taxon>Neoptera</taxon>
        <taxon>Endopterygota</taxon>
        <taxon>Coleoptera</taxon>
        <taxon>Polyphaga</taxon>
        <taxon>Staphyliniformia</taxon>
        <taxon>Silphidae</taxon>
        <taxon>Nicrophorinae</taxon>
        <taxon>Nicrophorus</taxon>
    </lineage>
</organism>
<feature type="domain" description="Transmembrane protein 127 transmembrane region" evidence="2">
    <location>
        <begin position="82"/>
        <end position="192"/>
    </location>
</feature>
<keyword evidence="1" id="KW-1133">Transmembrane helix</keyword>
<dbReference type="Pfam" id="PF20517">
    <property type="entry name" value="TMEM127"/>
    <property type="match status" value="1"/>
</dbReference>
<evidence type="ECO:0000313" key="3">
    <source>
        <dbReference type="Proteomes" id="UP000695000"/>
    </source>
</evidence>
<accession>A0ABM1MJX7</accession>
<evidence type="ECO:0000259" key="2">
    <source>
        <dbReference type="Pfam" id="PF20517"/>
    </source>
</evidence>
<gene>
    <name evidence="4" type="primary">LOC108561448</name>
</gene>
<name>A0ABM1MJX7_NICVS</name>
<dbReference type="Proteomes" id="UP000695000">
    <property type="component" value="Unplaced"/>
</dbReference>
<evidence type="ECO:0000313" key="4">
    <source>
        <dbReference type="RefSeq" id="XP_017774877.1"/>
    </source>
</evidence>
<keyword evidence="1" id="KW-0812">Transmembrane</keyword>
<protein>
    <submittedName>
        <fullName evidence="4">Transmembrane protein 127-like</fullName>
    </submittedName>
</protein>
<feature type="transmembrane region" description="Helical" evidence="1">
    <location>
        <begin position="127"/>
        <end position="149"/>
    </location>
</feature>
<feature type="transmembrane region" description="Helical" evidence="1">
    <location>
        <begin position="90"/>
        <end position="115"/>
    </location>
</feature>
<dbReference type="InterPro" id="IPR046795">
    <property type="entry name" value="TMEM127_TM"/>
</dbReference>
<dbReference type="GeneID" id="108561448"/>
<feature type="transmembrane region" description="Helical" evidence="1">
    <location>
        <begin position="51"/>
        <end position="70"/>
    </location>
</feature>
<keyword evidence="1" id="KW-0472">Membrane</keyword>
<dbReference type="PANTHER" id="PTHR28358">
    <property type="entry name" value="TRANSMEMBRANE PROTEIN 127"/>
    <property type="match status" value="1"/>
</dbReference>
<feature type="transmembrane region" description="Helical" evidence="1">
    <location>
        <begin position="169"/>
        <end position="193"/>
    </location>
</feature>
<proteinExistence type="predicted"/>
<dbReference type="PANTHER" id="PTHR28358:SF1">
    <property type="entry name" value="TRANSMEMBRANE PROTEIN 127"/>
    <property type="match status" value="1"/>
</dbReference>
<keyword evidence="3" id="KW-1185">Reference proteome</keyword>
<dbReference type="InterPro" id="IPR033331">
    <property type="entry name" value="TMEM127"/>
</dbReference>
<feature type="transmembrane region" description="Helical" evidence="1">
    <location>
        <begin position="26"/>
        <end position="44"/>
    </location>
</feature>